<dbReference type="EMBL" id="LECT01000016">
    <property type="protein sequence ID" value="KLU06070.1"/>
    <property type="molecule type" value="Genomic_DNA"/>
</dbReference>
<dbReference type="InterPro" id="IPR013424">
    <property type="entry name" value="Ice-binding_C"/>
</dbReference>
<dbReference type="OrthoDB" id="275959at2"/>
<evidence type="ECO:0000259" key="2">
    <source>
        <dbReference type="Pfam" id="PF07589"/>
    </source>
</evidence>
<dbReference type="NCBIfam" id="TIGR02595">
    <property type="entry name" value="PEP_CTERM"/>
    <property type="match status" value="1"/>
</dbReference>
<keyword evidence="1" id="KW-0732">Signal</keyword>
<keyword evidence="4" id="KW-1185">Reference proteome</keyword>
<evidence type="ECO:0000313" key="4">
    <source>
        <dbReference type="Proteomes" id="UP000036367"/>
    </source>
</evidence>
<feature type="chain" id="PRO_5005248039" description="Ice-binding protein C-terminal domain-containing protein" evidence="1">
    <location>
        <begin position="30"/>
        <end position="215"/>
    </location>
</feature>
<feature type="signal peptide" evidence="1">
    <location>
        <begin position="1"/>
        <end position="29"/>
    </location>
</feature>
<comment type="caution">
    <text evidence="3">The sequence shown here is derived from an EMBL/GenBank/DDBJ whole genome shotgun (WGS) entry which is preliminary data.</text>
</comment>
<reference evidence="3" key="1">
    <citation type="submission" date="2015-05" db="EMBL/GenBank/DDBJ databases">
        <title>Permanent draft genome of Rhodopirellula islandicus K833.</title>
        <authorList>
            <person name="Kizina J."/>
            <person name="Richter M."/>
            <person name="Glockner F.O."/>
            <person name="Harder J."/>
        </authorList>
    </citation>
    <scope>NUCLEOTIDE SEQUENCE [LARGE SCALE GENOMIC DNA]</scope>
    <source>
        <strain evidence="3">K833</strain>
    </source>
</reference>
<gene>
    <name evidence="3" type="ORF">RISK_001921</name>
</gene>
<dbReference type="Proteomes" id="UP000036367">
    <property type="component" value="Unassembled WGS sequence"/>
</dbReference>
<feature type="domain" description="Ice-binding protein C-terminal" evidence="2">
    <location>
        <begin position="187"/>
        <end position="209"/>
    </location>
</feature>
<dbReference type="AlphaFoldDB" id="A0A0J1BHQ1"/>
<sequence length="215" mass="22281">MKMTNLTMKIALLAIGLTLSSLASTEARAALTLTIDGPQELTVGQSATYSVFGTSDNDDEVDFFAMLFTISGDPGLAFSATQSDDFLTNPDYVFFDRSGNVALGLPATTLAGGSLSIADFSDDQSAAPDVGLPDPFTLGVDSQLIGQFSVDAVSAGTFSIAIDPTSSFNDLSFNLTPFSSTPLSVTAVPEPSSLLAMAGVAGGLAWRRRGKTQRA</sequence>
<protein>
    <recommendedName>
        <fullName evidence="2">Ice-binding protein C-terminal domain-containing protein</fullName>
    </recommendedName>
</protein>
<organism evidence="3 4">
    <name type="scientific">Rhodopirellula islandica</name>
    <dbReference type="NCBI Taxonomy" id="595434"/>
    <lineage>
        <taxon>Bacteria</taxon>
        <taxon>Pseudomonadati</taxon>
        <taxon>Planctomycetota</taxon>
        <taxon>Planctomycetia</taxon>
        <taxon>Pirellulales</taxon>
        <taxon>Pirellulaceae</taxon>
        <taxon>Rhodopirellula</taxon>
    </lineage>
</organism>
<evidence type="ECO:0000256" key="1">
    <source>
        <dbReference type="SAM" id="SignalP"/>
    </source>
</evidence>
<accession>A0A0J1BHQ1</accession>
<name>A0A0J1BHQ1_RHOIS</name>
<dbReference type="PATRIC" id="fig|595434.4.peg.1842"/>
<dbReference type="Pfam" id="PF07589">
    <property type="entry name" value="PEP-CTERM"/>
    <property type="match status" value="1"/>
</dbReference>
<dbReference type="STRING" id="595434.RISK_001921"/>
<dbReference type="RefSeq" id="WP_047813708.1">
    <property type="nucleotide sequence ID" value="NZ_LECT01000016.1"/>
</dbReference>
<evidence type="ECO:0000313" key="3">
    <source>
        <dbReference type="EMBL" id="KLU06070.1"/>
    </source>
</evidence>
<proteinExistence type="predicted"/>